<feature type="compositionally biased region" description="Basic and acidic residues" evidence="3">
    <location>
        <begin position="410"/>
        <end position="421"/>
    </location>
</feature>
<dbReference type="PANTHER" id="PTHR43433:SF1">
    <property type="entry name" value="BLL5160 PROTEIN"/>
    <property type="match status" value="1"/>
</dbReference>
<dbReference type="Pfam" id="PF00561">
    <property type="entry name" value="Abhydrolase_1"/>
    <property type="match status" value="1"/>
</dbReference>
<evidence type="ECO:0000313" key="6">
    <source>
        <dbReference type="Proteomes" id="UP000268313"/>
    </source>
</evidence>
<evidence type="ECO:0000259" key="4">
    <source>
        <dbReference type="Pfam" id="PF00561"/>
    </source>
</evidence>
<feature type="region of interest" description="Disordered" evidence="3">
    <location>
        <begin position="410"/>
        <end position="438"/>
    </location>
</feature>
<accession>A0A3A8K970</accession>
<evidence type="ECO:0000256" key="2">
    <source>
        <dbReference type="ARBA" id="ARBA00022801"/>
    </source>
</evidence>
<dbReference type="InterPro" id="IPR050471">
    <property type="entry name" value="AB_hydrolase"/>
</dbReference>
<keyword evidence="2 5" id="KW-0378">Hydrolase</keyword>
<dbReference type="Gene3D" id="3.40.50.1820">
    <property type="entry name" value="alpha/beta hydrolase"/>
    <property type="match status" value="1"/>
</dbReference>
<comment type="caution">
    <text evidence="5">The sequence shown here is derived from an EMBL/GenBank/DDBJ whole genome shotgun (WGS) entry which is preliminary data.</text>
</comment>
<keyword evidence="6" id="KW-1185">Reference proteome</keyword>
<dbReference type="Proteomes" id="UP000268313">
    <property type="component" value="Unassembled WGS sequence"/>
</dbReference>
<protein>
    <submittedName>
        <fullName evidence="5">Alpha/beta hydrolase</fullName>
    </submittedName>
</protein>
<dbReference type="PRINTS" id="PR00793">
    <property type="entry name" value="PROAMNOPTASE"/>
</dbReference>
<dbReference type="InterPro" id="IPR002410">
    <property type="entry name" value="Peptidase_S33"/>
</dbReference>
<organism evidence="5 6">
    <name type="scientific">Corallococcus carmarthensis</name>
    <dbReference type="NCBI Taxonomy" id="2316728"/>
    <lineage>
        <taxon>Bacteria</taxon>
        <taxon>Pseudomonadati</taxon>
        <taxon>Myxococcota</taxon>
        <taxon>Myxococcia</taxon>
        <taxon>Myxococcales</taxon>
        <taxon>Cystobacterineae</taxon>
        <taxon>Myxococcaceae</taxon>
        <taxon>Corallococcus</taxon>
    </lineage>
</organism>
<dbReference type="InterPro" id="IPR029058">
    <property type="entry name" value="AB_hydrolase_fold"/>
</dbReference>
<feature type="domain" description="AB hydrolase-1" evidence="4">
    <location>
        <begin position="119"/>
        <end position="394"/>
    </location>
</feature>
<dbReference type="InterPro" id="IPR000073">
    <property type="entry name" value="AB_hydrolase_1"/>
</dbReference>
<dbReference type="SUPFAM" id="SSF53474">
    <property type="entry name" value="alpha/beta-Hydrolases"/>
    <property type="match status" value="1"/>
</dbReference>
<evidence type="ECO:0000313" key="5">
    <source>
        <dbReference type="EMBL" id="RKH00885.1"/>
    </source>
</evidence>
<evidence type="ECO:0000256" key="3">
    <source>
        <dbReference type="SAM" id="MobiDB-lite"/>
    </source>
</evidence>
<comment type="similarity">
    <text evidence="1">Belongs to the peptidase S33 family.</text>
</comment>
<dbReference type="AlphaFoldDB" id="A0A3A8K970"/>
<dbReference type="EMBL" id="RAWE01000084">
    <property type="protein sequence ID" value="RKH00885.1"/>
    <property type="molecule type" value="Genomic_DNA"/>
</dbReference>
<gene>
    <name evidence="5" type="ORF">D7X32_22155</name>
</gene>
<dbReference type="PANTHER" id="PTHR43433">
    <property type="entry name" value="HYDROLASE, ALPHA/BETA FOLD FAMILY PROTEIN"/>
    <property type="match status" value="1"/>
</dbReference>
<sequence>MFPCVGACARINSRCATSSSNCAPFPEAHLRAIGADTVRSGDMRTLKDIPKRASLRLLGLGLSLAALPAAAEEAPPTPQEVMREARRSVLTDGIEKAEAVRIGGIDQWISVRGRHKDNPLLLFLHGGPGFTALPTAYFYQGEWEEYFTVAHWEQRGAGKTYALNPPDKVRPTMTVDRMVADAEEVAAYLRKTYGKKRIVLVGHSWGTVLGVKLAQRHPDWFDAYVGISQVVDLPKNEALGYAATLQAARADGNKKAIADLESIAPFPDPKDPARTLANLGKERRWLMHYETQGWRAPDWHGAEVWRYSPDVTGKDMQARDEGLDLSLAAFWGPITQLSLTQANRFALPVVFFHGRHDRTASAQLLDSWYATVQAPSKKLVWFEDSAHMVHEEEPGKVLVQLVRDVLPLTRGKESRQEERRNPSPFGNSRVPPCPSRRG</sequence>
<proteinExistence type="inferred from homology"/>
<reference evidence="6" key="1">
    <citation type="submission" date="2018-09" db="EMBL/GenBank/DDBJ databases">
        <authorList>
            <person name="Livingstone P.G."/>
            <person name="Whitworth D.E."/>
        </authorList>
    </citation>
    <scope>NUCLEOTIDE SEQUENCE [LARGE SCALE GENOMIC DNA]</scope>
    <source>
        <strain evidence="6">CA043D</strain>
    </source>
</reference>
<evidence type="ECO:0000256" key="1">
    <source>
        <dbReference type="ARBA" id="ARBA00010088"/>
    </source>
</evidence>
<name>A0A3A8K970_9BACT</name>
<dbReference type="GO" id="GO:0008233">
    <property type="term" value="F:peptidase activity"/>
    <property type="evidence" value="ECO:0007669"/>
    <property type="project" value="InterPro"/>
</dbReference>
<dbReference type="GO" id="GO:0006508">
    <property type="term" value="P:proteolysis"/>
    <property type="evidence" value="ECO:0007669"/>
    <property type="project" value="InterPro"/>
</dbReference>